<dbReference type="Pfam" id="PF25780">
    <property type="entry name" value="TPR_IPO5"/>
    <property type="match status" value="1"/>
</dbReference>
<dbReference type="Pfam" id="PF13513">
    <property type="entry name" value="HEAT_EZ"/>
    <property type="match status" value="1"/>
</dbReference>
<keyword evidence="6" id="KW-0653">Protein transport</keyword>
<comment type="caution">
    <text evidence="11">The sequence shown here is derived from an EMBL/GenBank/DDBJ whole genome shotgun (WGS) entry which is preliminary data.</text>
</comment>
<evidence type="ECO:0000259" key="10">
    <source>
        <dbReference type="PROSITE" id="PS50166"/>
    </source>
</evidence>
<dbReference type="InterPro" id="IPR021133">
    <property type="entry name" value="HEAT_type_2"/>
</dbReference>
<dbReference type="Gene3D" id="1.25.10.10">
    <property type="entry name" value="Leucine-rich Repeat Variant"/>
    <property type="match status" value="2"/>
</dbReference>
<keyword evidence="12" id="KW-1185">Reference proteome</keyword>
<dbReference type="InterPro" id="IPR057672">
    <property type="entry name" value="TPR_IPO4/5"/>
</dbReference>
<dbReference type="PROSITE" id="PS50077">
    <property type="entry name" value="HEAT_REPEAT"/>
    <property type="match status" value="1"/>
</dbReference>
<evidence type="ECO:0000256" key="2">
    <source>
        <dbReference type="ARBA" id="ARBA00004496"/>
    </source>
</evidence>
<dbReference type="GO" id="GO:0031267">
    <property type="term" value="F:small GTPase binding"/>
    <property type="evidence" value="ECO:0007669"/>
    <property type="project" value="InterPro"/>
</dbReference>
<dbReference type="InterPro" id="IPR058584">
    <property type="entry name" value="IMB1_TNPO1-like_TPR"/>
</dbReference>
<reference evidence="11" key="1">
    <citation type="submission" date="2020-04" db="EMBL/GenBank/DDBJ databases">
        <title>Genome Assembly and Annotation of Botryosphaeria dothidea sdau 11-99, a Latent Pathogen of Apple Fruit Ring Rot in China.</title>
        <authorList>
            <person name="Yu C."/>
            <person name="Diao Y."/>
            <person name="Lu Q."/>
            <person name="Zhao J."/>
            <person name="Cui S."/>
            <person name="Peng C."/>
            <person name="He B."/>
            <person name="Liu H."/>
        </authorList>
    </citation>
    <scope>NUCLEOTIDE SEQUENCE [LARGE SCALE GENOMIC DNA]</scope>
    <source>
        <strain evidence="11">Sdau11-99</strain>
    </source>
</reference>
<dbReference type="GO" id="GO:0005634">
    <property type="term" value="C:nucleus"/>
    <property type="evidence" value="ECO:0007669"/>
    <property type="project" value="UniProtKB-SubCell"/>
</dbReference>
<protein>
    <submittedName>
        <fullName evidence="11">HEAT domain-containing protein</fullName>
    </submittedName>
</protein>
<evidence type="ECO:0000256" key="7">
    <source>
        <dbReference type="ARBA" id="ARBA00022990"/>
    </source>
</evidence>
<proteinExistence type="predicted"/>
<dbReference type="SUPFAM" id="SSF48371">
    <property type="entry name" value="ARM repeat"/>
    <property type="match status" value="2"/>
</dbReference>
<evidence type="ECO:0000313" key="12">
    <source>
        <dbReference type="Proteomes" id="UP000572817"/>
    </source>
</evidence>
<keyword evidence="5" id="KW-0677">Repeat</keyword>
<keyword evidence="4" id="KW-0963">Cytoplasm</keyword>
<evidence type="ECO:0000313" key="11">
    <source>
        <dbReference type="EMBL" id="KAF4310025.1"/>
    </source>
</evidence>
<evidence type="ECO:0000256" key="3">
    <source>
        <dbReference type="ARBA" id="ARBA00022448"/>
    </source>
</evidence>
<dbReference type="InterPro" id="IPR011989">
    <property type="entry name" value="ARM-like"/>
</dbReference>
<dbReference type="AlphaFoldDB" id="A0A8H4IYP8"/>
<feature type="domain" description="Importin N-terminal" evidence="10">
    <location>
        <begin position="24"/>
        <end position="91"/>
    </location>
</feature>
<dbReference type="SMART" id="SM00913">
    <property type="entry name" value="IBN_N"/>
    <property type="match status" value="1"/>
</dbReference>
<sequence length="1086" mass="119899">MDQQQFVGLLQSLLLPDTERVKAATATLNKDYYKSPEALTTLLQILVSHEDQALRQLAAVEARKLVGKHWANLPEQQKPEIRNQLLQSTMNQEVTLVRHSSARVVAAIAKNDLEDGQWADLPQTLQQAAGSDEPRHREVAVFMIYTLIETMGDMFSENFAELFNLLGKTIDDPASLEVRVNTMLALSRVAMLLDPDEDKHSLQAFDNILPKMVNVLEATIQSGDEDKSMQAFEVFQTLLGCESALLNTHFENLVNFMNTIGAKTDVDEDARSQALAFLMQCVRYRKLKVQGKKLGEKLTLTALHIVTELGDLSSEDEEVTPARSALGLLDILSQSLPPNQVIVPLLHAMGNYVNSDNPDYRRAGILALGMCVEGAPDFIATQLGEILPLALRLLEDPEVKVRAAALNGVARLADDLAEEMAKEHGRLIPALVKNLDMAIGAAQGPESDRALEIVRGSCNAIDSLIEGLDEEDAAKYVSELVPRFNNLFNSSDFKTQIASVGAVGSVAAASGGAFLPFFQPTMQALAPFVQLKDSQDELDLRGVVCDSMGKIAGAVGPAPFRDYVQGLMQASEEALNLDHPRLRETSYILWSTMAKVYEEEFESFLPGVVEGLLKCLSQDETDLEVALGEEAKDLVGQEITVAGKKIKVADATDDDDDDDDGILDLDDEDDDDWDDLNAVTAVAMEKEIAVEVIGDVISSTRHRYVPYLARTIEAVLKMVHHAYEGVRKSAIGTLWRSYATIWGMAEGEGMAKWKPGLPLQVQPSDDLVKLGQEAMNATLEILEDEMDRGTVTDICRDLGATLKLTGPAILVNQNGTVIPQLTNHIIAILTKRHPCQQDLGDEELDEALDESSEYDWLVIEVALDCVTCLSAALGESFAELWKIFEKPVMKYASGQESVERSNSVGSIADCIGNMGGAVTPFTTTLMKLLVHRLSDEDPETRSNAAYAVGLLCEKSNDVQEVLKNFPTIFTKLEPMLHEQQQARMLDNAAGCISRMIMRHPENVPLQQVLPRLVELLPLREDFDENQPVFTMLIKLYDVQDPQIQQLVQQLTPQLMQVFEKVLGPPEDQLEEETRQHLVNLVQRLRG</sequence>
<comment type="subcellular location">
    <subcellularLocation>
        <location evidence="2">Cytoplasm</location>
    </subcellularLocation>
    <subcellularLocation>
        <location evidence="1">Nucleus</location>
    </subcellularLocation>
</comment>
<dbReference type="Proteomes" id="UP000572817">
    <property type="component" value="Unassembled WGS sequence"/>
</dbReference>
<dbReference type="InterPro" id="IPR040122">
    <property type="entry name" value="Importin_beta"/>
</dbReference>
<keyword evidence="7" id="KW-0007">Acetylation</keyword>
<dbReference type="PANTHER" id="PTHR10527">
    <property type="entry name" value="IMPORTIN BETA"/>
    <property type="match status" value="1"/>
</dbReference>
<accession>A0A8H4IYP8</accession>
<evidence type="ECO:0000256" key="6">
    <source>
        <dbReference type="ARBA" id="ARBA00022927"/>
    </source>
</evidence>
<evidence type="ECO:0000256" key="9">
    <source>
        <dbReference type="PROSITE-ProRule" id="PRU00103"/>
    </source>
</evidence>
<dbReference type="EMBL" id="WWBZ02000016">
    <property type="protein sequence ID" value="KAF4310025.1"/>
    <property type="molecule type" value="Genomic_DNA"/>
</dbReference>
<evidence type="ECO:0000256" key="8">
    <source>
        <dbReference type="ARBA" id="ARBA00023242"/>
    </source>
</evidence>
<dbReference type="Pfam" id="PF03810">
    <property type="entry name" value="IBN_N"/>
    <property type="match status" value="1"/>
</dbReference>
<evidence type="ECO:0000256" key="4">
    <source>
        <dbReference type="ARBA" id="ARBA00022490"/>
    </source>
</evidence>
<dbReference type="InterPro" id="IPR001494">
    <property type="entry name" value="Importin-beta_N"/>
</dbReference>
<dbReference type="InterPro" id="IPR016024">
    <property type="entry name" value="ARM-type_fold"/>
</dbReference>
<keyword evidence="8" id="KW-0539">Nucleus</keyword>
<dbReference type="Pfam" id="PF25574">
    <property type="entry name" value="TPR_IMB1"/>
    <property type="match status" value="1"/>
</dbReference>
<evidence type="ECO:0000256" key="1">
    <source>
        <dbReference type="ARBA" id="ARBA00004123"/>
    </source>
</evidence>
<dbReference type="Pfam" id="PF02985">
    <property type="entry name" value="HEAT"/>
    <property type="match status" value="1"/>
</dbReference>
<name>A0A8H4IYP8_9PEZI</name>
<organism evidence="11 12">
    <name type="scientific">Botryosphaeria dothidea</name>
    <dbReference type="NCBI Taxonomy" id="55169"/>
    <lineage>
        <taxon>Eukaryota</taxon>
        <taxon>Fungi</taxon>
        <taxon>Dikarya</taxon>
        <taxon>Ascomycota</taxon>
        <taxon>Pezizomycotina</taxon>
        <taxon>Dothideomycetes</taxon>
        <taxon>Dothideomycetes incertae sedis</taxon>
        <taxon>Botryosphaeriales</taxon>
        <taxon>Botryosphaeriaceae</taxon>
        <taxon>Botryosphaeria</taxon>
    </lineage>
</organism>
<dbReference type="PROSITE" id="PS50166">
    <property type="entry name" value="IMPORTIN_B_NT"/>
    <property type="match status" value="1"/>
</dbReference>
<dbReference type="OrthoDB" id="7862313at2759"/>
<dbReference type="InterPro" id="IPR000357">
    <property type="entry name" value="HEAT"/>
</dbReference>
<keyword evidence="3" id="KW-0813">Transport</keyword>
<feature type="repeat" description="HEAT" evidence="9">
    <location>
        <begin position="386"/>
        <end position="424"/>
    </location>
</feature>
<dbReference type="GO" id="GO:0005737">
    <property type="term" value="C:cytoplasm"/>
    <property type="evidence" value="ECO:0007669"/>
    <property type="project" value="UniProtKB-SubCell"/>
</dbReference>
<dbReference type="GO" id="GO:0006606">
    <property type="term" value="P:protein import into nucleus"/>
    <property type="evidence" value="ECO:0007669"/>
    <property type="project" value="InterPro"/>
</dbReference>
<gene>
    <name evidence="11" type="ORF">GTA08_BOTSDO01916</name>
</gene>
<evidence type="ECO:0000256" key="5">
    <source>
        <dbReference type="ARBA" id="ARBA00022737"/>
    </source>
</evidence>